<keyword evidence="1" id="KW-0489">Methyltransferase</keyword>
<dbReference type="GeneID" id="25306360"/>
<dbReference type="InterPro" id="IPR012967">
    <property type="entry name" value="COMT_dimerisation"/>
</dbReference>
<gene>
    <name evidence="7" type="ORF">Z517_06870</name>
</gene>
<dbReference type="HOGENOM" id="CLU_005533_1_4_1"/>
<proteinExistence type="inferred from homology"/>
<evidence type="ECO:0000256" key="1">
    <source>
        <dbReference type="ARBA" id="ARBA00022603"/>
    </source>
</evidence>
<dbReference type="GO" id="GO:0032259">
    <property type="term" value="P:methylation"/>
    <property type="evidence" value="ECO:0007669"/>
    <property type="project" value="UniProtKB-KW"/>
</dbReference>
<keyword evidence="3" id="KW-0949">S-adenosyl-L-methionine</keyword>
<dbReference type="STRING" id="1442368.A0A0D2GNV2"/>
<dbReference type="RefSeq" id="XP_013284063.1">
    <property type="nucleotide sequence ID" value="XM_013428609.1"/>
</dbReference>
<dbReference type="Gene3D" id="3.40.50.150">
    <property type="entry name" value="Vaccinia Virus protein VP39"/>
    <property type="match status" value="1"/>
</dbReference>
<dbReference type="InterPro" id="IPR001077">
    <property type="entry name" value="COMT_C"/>
</dbReference>
<dbReference type="VEuPathDB" id="FungiDB:Z517_06870"/>
<dbReference type="OrthoDB" id="1606438at2759"/>
<protein>
    <recommendedName>
        <fullName evidence="9">O-methyltransferase domain-containing protein</fullName>
    </recommendedName>
</protein>
<keyword evidence="8" id="KW-1185">Reference proteome</keyword>
<feature type="domain" description="O-methyltransferase C-terminal" evidence="5">
    <location>
        <begin position="201"/>
        <end position="408"/>
    </location>
</feature>
<reference evidence="7 8" key="1">
    <citation type="submission" date="2015-01" db="EMBL/GenBank/DDBJ databases">
        <title>The Genome Sequence of Fonsecaea pedrosoi CBS 271.37.</title>
        <authorList>
            <consortium name="The Broad Institute Genomics Platform"/>
            <person name="Cuomo C."/>
            <person name="de Hoog S."/>
            <person name="Gorbushina A."/>
            <person name="Stielow B."/>
            <person name="Teixiera M."/>
            <person name="Abouelleil A."/>
            <person name="Chapman S.B."/>
            <person name="Priest M."/>
            <person name="Young S.K."/>
            <person name="Wortman J."/>
            <person name="Nusbaum C."/>
            <person name="Birren B."/>
        </authorList>
    </citation>
    <scope>NUCLEOTIDE SEQUENCE [LARGE SCALE GENOMIC DNA]</scope>
    <source>
        <strain evidence="7 8">CBS 271.37</strain>
    </source>
</reference>
<dbReference type="PANTHER" id="PTHR43712:SF5">
    <property type="entry name" value="O-METHYLTRANSFERASE ASQN-RELATED"/>
    <property type="match status" value="1"/>
</dbReference>
<dbReference type="SUPFAM" id="SSF53335">
    <property type="entry name" value="S-adenosyl-L-methionine-dependent methyltransferases"/>
    <property type="match status" value="1"/>
</dbReference>
<evidence type="ECO:0008006" key="9">
    <source>
        <dbReference type="Google" id="ProtNLM"/>
    </source>
</evidence>
<dbReference type="PANTHER" id="PTHR43712">
    <property type="entry name" value="PUTATIVE (AFU_ORTHOLOGUE AFUA_4G14580)-RELATED"/>
    <property type="match status" value="1"/>
</dbReference>
<dbReference type="InterPro" id="IPR029063">
    <property type="entry name" value="SAM-dependent_MTases_sf"/>
</dbReference>
<dbReference type="Pfam" id="PF00891">
    <property type="entry name" value="Methyltransf_2"/>
    <property type="match status" value="1"/>
</dbReference>
<evidence type="ECO:0000259" key="5">
    <source>
        <dbReference type="Pfam" id="PF00891"/>
    </source>
</evidence>
<dbReference type="PROSITE" id="PS51683">
    <property type="entry name" value="SAM_OMT_II"/>
    <property type="match status" value="1"/>
</dbReference>
<accession>A0A0D2GNV2</accession>
<evidence type="ECO:0000313" key="7">
    <source>
        <dbReference type="EMBL" id="KIW80255.1"/>
    </source>
</evidence>
<dbReference type="AlphaFoldDB" id="A0A0D2GNV2"/>
<evidence type="ECO:0000313" key="8">
    <source>
        <dbReference type="Proteomes" id="UP000053029"/>
    </source>
</evidence>
<dbReference type="SUPFAM" id="SSF46785">
    <property type="entry name" value="Winged helix' DNA-binding domain"/>
    <property type="match status" value="1"/>
</dbReference>
<evidence type="ECO:0000256" key="3">
    <source>
        <dbReference type="ARBA" id="ARBA00022691"/>
    </source>
</evidence>
<dbReference type="InterPro" id="IPR036390">
    <property type="entry name" value="WH_DNA-bd_sf"/>
</dbReference>
<dbReference type="Proteomes" id="UP000053029">
    <property type="component" value="Unassembled WGS sequence"/>
</dbReference>
<dbReference type="GO" id="GO:0008171">
    <property type="term" value="F:O-methyltransferase activity"/>
    <property type="evidence" value="ECO:0007669"/>
    <property type="project" value="InterPro"/>
</dbReference>
<feature type="domain" description="O-methyltransferase dimerisation" evidence="6">
    <location>
        <begin position="88"/>
        <end position="166"/>
    </location>
</feature>
<organism evidence="7 8">
    <name type="scientific">Fonsecaea pedrosoi CBS 271.37</name>
    <dbReference type="NCBI Taxonomy" id="1442368"/>
    <lineage>
        <taxon>Eukaryota</taxon>
        <taxon>Fungi</taxon>
        <taxon>Dikarya</taxon>
        <taxon>Ascomycota</taxon>
        <taxon>Pezizomycotina</taxon>
        <taxon>Eurotiomycetes</taxon>
        <taxon>Chaetothyriomycetidae</taxon>
        <taxon>Chaetothyriales</taxon>
        <taxon>Herpotrichiellaceae</taxon>
        <taxon>Fonsecaea</taxon>
    </lineage>
</organism>
<dbReference type="Gene3D" id="1.10.10.10">
    <property type="entry name" value="Winged helix-like DNA-binding domain superfamily/Winged helix DNA-binding domain"/>
    <property type="match status" value="1"/>
</dbReference>
<dbReference type="EMBL" id="KN846972">
    <property type="protein sequence ID" value="KIW80255.1"/>
    <property type="molecule type" value="Genomic_DNA"/>
</dbReference>
<dbReference type="InterPro" id="IPR016461">
    <property type="entry name" value="COMT-like"/>
</dbReference>
<dbReference type="Pfam" id="PF08100">
    <property type="entry name" value="Dimerisation"/>
    <property type="match status" value="1"/>
</dbReference>
<keyword evidence="2" id="KW-0808">Transferase</keyword>
<comment type="similarity">
    <text evidence="4">Belongs to the class I-like SAM-binding methyltransferase superfamily. Cation-independent O-methyltransferase family.</text>
</comment>
<evidence type="ECO:0000259" key="6">
    <source>
        <dbReference type="Pfam" id="PF08100"/>
    </source>
</evidence>
<evidence type="ECO:0000256" key="2">
    <source>
        <dbReference type="ARBA" id="ARBA00022679"/>
    </source>
</evidence>
<name>A0A0D2GNV2_9EURO</name>
<evidence type="ECO:0000256" key="4">
    <source>
        <dbReference type="ARBA" id="ARBA00038277"/>
    </source>
</evidence>
<sequence>MSNHNGSILELAQQIQTNTNTISQYLQHNSLPPLSLAADASPFFPGTGPTNVDKCPRLTEDILNARTQVREACATLLQLVSGPADATWEFLGGHYMSACMQYIYHYRLAEGVPVSGDISYKDLATKTGTLEGQCARVLRLAMTKNMFRQSRAGYVAHTALSVMLLQPDFLDILGYVTEESFIGAPRLVEATEKYPGSQDKNTTPWNLGHNTDLPMFEYFEKHPARLQRFMGAMRSLASGESYNIDHLVDAFSWKSLGDGLVVDVGGSFGHCCFEIAAVAPELRFIVQDLEKVVTQARQEHAHDKHIERVDFQTHNFFTPQPVKNADVYLLRFICHDYSDKYAAQILSNITPAMGPNSRIVIVDAIMPEVGVLSKFDENRTRIMDMEMMLSFNGCERDVGGWKSLFEQADPRLELRSSRKIPGNIHAVMELGIEGMNMIT</sequence>
<dbReference type="InterPro" id="IPR036388">
    <property type="entry name" value="WH-like_DNA-bd_sf"/>
</dbReference>